<evidence type="ECO:0000313" key="2">
    <source>
        <dbReference type="EMBL" id="KAK8600429.1"/>
    </source>
</evidence>
<feature type="region of interest" description="Disordered" evidence="1">
    <location>
        <begin position="1"/>
        <end position="21"/>
    </location>
</feature>
<dbReference type="EMBL" id="JBBPBM010000001">
    <property type="protein sequence ID" value="KAK8600429.1"/>
    <property type="molecule type" value="Genomic_DNA"/>
</dbReference>
<evidence type="ECO:0000313" key="3">
    <source>
        <dbReference type="Proteomes" id="UP001472677"/>
    </source>
</evidence>
<protein>
    <submittedName>
        <fullName evidence="2">Uncharacterized protein</fullName>
    </submittedName>
</protein>
<dbReference type="Proteomes" id="UP001472677">
    <property type="component" value="Unassembled WGS sequence"/>
</dbReference>
<organism evidence="2 3">
    <name type="scientific">Hibiscus sabdariffa</name>
    <name type="common">roselle</name>
    <dbReference type="NCBI Taxonomy" id="183260"/>
    <lineage>
        <taxon>Eukaryota</taxon>
        <taxon>Viridiplantae</taxon>
        <taxon>Streptophyta</taxon>
        <taxon>Embryophyta</taxon>
        <taxon>Tracheophyta</taxon>
        <taxon>Spermatophyta</taxon>
        <taxon>Magnoliopsida</taxon>
        <taxon>eudicotyledons</taxon>
        <taxon>Gunneridae</taxon>
        <taxon>Pentapetalae</taxon>
        <taxon>rosids</taxon>
        <taxon>malvids</taxon>
        <taxon>Malvales</taxon>
        <taxon>Malvaceae</taxon>
        <taxon>Malvoideae</taxon>
        <taxon>Hibiscus</taxon>
    </lineage>
</organism>
<keyword evidence="3" id="KW-1185">Reference proteome</keyword>
<proteinExistence type="predicted"/>
<accession>A0ABR2GC09</accession>
<name>A0ABR2GC09_9ROSI</name>
<comment type="caution">
    <text evidence="2">The sequence shown here is derived from an EMBL/GenBank/DDBJ whole genome shotgun (WGS) entry which is preliminary data.</text>
</comment>
<sequence>MSTSPGILGADFPSLSESHGGRPLDALILPTNFSSLERHGSPVFVELQPANKKGGAAEPELEQVTECRNKPVGGQQLNSDNTGGVEVMNRGKGTLVTVDVVDPSCSIIGHNQGEVEQGIIEKT</sequence>
<reference evidence="2 3" key="1">
    <citation type="journal article" date="2024" name="G3 (Bethesda)">
        <title>Genome assembly of Hibiscus sabdariffa L. provides insights into metabolisms of medicinal natural products.</title>
        <authorList>
            <person name="Kim T."/>
        </authorList>
    </citation>
    <scope>NUCLEOTIDE SEQUENCE [LARGE SCALE GENOMIC DNA]</scope>
    <source>
        <strain evidence="2">TK-2024</strain>
        <tissue evidence="2">Old leaves</tissue>
    </source>
</reference>
<evidence type="ECO:0000256" key="1">
    <source>
        <dbReference type="SAM" id="MobiDB-lite"/>
    </source>
</evidence>
<gene>
    <name evidence="2" type="ORF">V6N12_050283</name>
</gene>